<feature type="domain" description="NAD-dependent epimerase/dehydratase" evidence="1">
    <location>
        <begin position="28"/>
        <end position="209"/>
    </location>
</feature>
<protein>
    <recommendedName>
        <fullName evidence="1">NAD-dependent epimerase/dehydratase domain-containing protein</fullName>
    </recommendedName>
</protein>
<evidence type="ECO:0000259" key="1">
    <source>
        <dbReference type="Pfam" id="PF01370"/>
    </source>
</evidence>
<reference evidence="2 3" key="1">
    <citation type="submission" date="2011-11" db="EMBL/GenBank/DDBJ databases">
        <title>The Genome Sequence of Myroides odoratimimus CIP 101113.</title>
        <authorList>
            <person name="Earl A."/>
            <person name="Ward D."/>
            <person name="Feldgarden M."/>
            <person name="Gevers D."/>
            <person name="Huys G."/>
            <person name="Young S.K."/>
            <person name="Zeng Q."/>
            <person name="Gargeya S."/>
            <person name="Fitzgerald M."/>
            <person name="Haas B."/>
            <person name="Abouelleil A."/>
            <person name="Alvarado L."/>
            <person name="Arachchi H.M."/>
            <person name="Berlin A."/>
            <person name="Brown A."/>
            <person name="Chapman S.B."/>
            <person name="Chen Z."/>
            <person name="Dunbar C."/>
            <person name="Freedman E."/>
            <person name="Gearin G."/>
            <person name="Goldberg J."/>
            <person name="Griggs A."/>
            <person name="Gujja S."/>
            <person name="Heiman D."/>
            <person name="Howarth C."/>
            <person name="Larson L."/>
            <person name="Lui A."/>
            <person name="MacDonald P.J.P."/>
            <person name="Montmayeur A."/>
            <person name="Murphy C."/>
            <person name="Neiman D."/>
            <person name="Pearson M."/>
            <person name="Priest M."/>
            <person name="Roberts A."/>
            <person name="Saif S."/>
            <person name="Shea T."/>
            <person name="Shenoy N."/>
            <person name="Sisk P."/>
            <person name="Stolte C."/>
            <person name="Sykes S."/>
            <person name="Wortman J."/>
            <person name="Nusbaum C."/>
            <person name="Birren B."/>
        </authorList>
    </citation>
    <scope>NUCLEOTIDE SEQUENCE [LARGE SCALE GENOMIC DNA]</scope>
    <source>
        <strain evidence="2 3">CIP 101113</strain>
    </source>
</reference>
<sequence>MRISIVGSTSFIGYCLKQYLIKLNLVVNDFSLRDRGNFDSIFTSEVIINLVGKAHDHKGLATERDFYYANCELLKELYTAFLKSDATLFIHISSIAALEERGSNNALSEDMDCNPISWYGQSKRKAEEYLLNQDIPEGKKVIILRPTMVHGPGDKGNLTLLYKLISKGLPYPLANFDNQRSFLSIDNFNFIIKEIIDKSEQIDSGIYHICDDETLATSSIISVISKVIEKKVFNFSLPKSIVKGIAKIGDIVPIPLNSKRLGKMTSNLVVSNNKIKKALGIEKLPVSAEEGLERTIRSFAARKA</sequence>
<dbReference type="InterPro" id="IPR050177">
    <property type="entry name" value="Lipid_A_modif_metabolic_enz"/>
</dbReference>
<dbReference type="AlphaFoldDB" id="A0AAV3F1Y1"/>
<dbReference type="Pfam" id="PF01370">
    <property type="entry name" value="Epimerase"/>
    <property type="match status" value="1"/>
</dbReference>
<gene>
    <name evidence="2" type="ORF">HMPREF9715_02219</name>
</gene>
<dbReference type="InterPro" id="IPR036291">
    <property type="entry name" value="NAD(P)-bd_dom_sf"/>
</dbReference>
<accession>A0AAV3F1Y1</accession>
<dbReference type="RefSeq" id="WP_006263828.1">
    <property type="nucleotide sequence ID" value="NZ_JH590838.1"/>
</dbReference>
<dbReference type="Proteomes" id="UP000004834">
    <property type="component" value="Unassembled WGS sequence"/>
</dbReference>
<dbReference type="Gene3D" id="3.40.50.720">
    <property type="entry name" value="NAD(P)-binding Rossmann-like Domain"/>
    <property type="match status" value="1"/>
</dbReference>
<evidence type="ECO:0000313" key="2">
    <source>
        <dbReference type="EMBL" id="EHO09918.1"/>
    </source>
</evidence>
<evidence type="ECO:0000313" key="3">
    <source>
        <dbReference type="Proteomes" id="UP000004834"/>
    </source>
</evidence>
<dbReference type="SUPFAM" id="SSF51735">
    <property type="entry name" value="NAD(P)-binding Rossmann-fold domains"/>
    <property type="match status" value="1"/>
</dbReference>
<comment type="caution">
    <text evidence="2">The sequence shown here is derived from an EMBL/GenBank/DDBJ whole genome shotgun (WGS) entry which is preliminary data.</text>
</comment>
<organism evidence="2 3">
    <name type="scientific">Myroides odoratimimus CIP 101113</name>
    <dbReference type="NCBI Taxonomy" id="883154"/>
    <lineage>
        <taxon>Bacteria</taxon>
        <taxon>Pseudomonadati</taxon>
        <taxon>Bacteroidota</taxon>
        <taxon>Flavobacteriia</taxon>
        <taxon>Flavobacteriales</taxon>
        <taxon>Flavobacteriaceae</taxon>
        <taxon>Myroides</taxon>
    </lineage>
</organism>
<proteinExistence type="predicted"/>
<dbReference type="InterPro" id="IPR001509">
    <property type="entry name" value="Epimerase_deHydtase"/>
</dbReference>
<dbReference type="PANTHER" id="PTHR43245">
    <property type="entry name" value="BIFUNCTIONAL POLYMYXIN RESISTANCE PROTEIN ARNA"/>
    <property type="match status" value="1"/>
</dbReference>
<name>A0AAV3F1Y1_9FLAO</name>
<dbReference type="EMBL" id="AGEE01000027">
    <property type="protein sequence ID" value="EHO09918.1"/>
    <property type="molecule type" value="Genomic_DNA"/>
</dbReference>